<organism evidence="1 2">
    <name type="scientific">Entomortierella chlamydospora</name>
    <dbReference type="NCBI Taxonomy" id="101097"/>
    <lineage>
        <taxon>Eukaryota</taxon>
        <taxon>Fungi</taxon>
        <taxon>Fungi incertae sedis</taxon>
        <taxon>Mucoromycota</taxon>
        <taxon>Mortierellomycotina</taxon>
        <taxon>Mortierellomycetes</taxon>
        <taxon>Mortierellales</taxon>
        <taxon>Mortierellaceae</taxon>
        <taxon>Entomortierella</taxon>
    </lineage>
</organism>
<keyword evidence="2" id="KW-1185">Reference proteome</keyword>
<dbReference type="EMBL" id="JAAAID010000350">
    <property type="protein sequence ID" value="KAG0018606.1"/>
    <property type="molecule type" value="Genomic_DNA"/>
</dbReference>
<evidence type="ECO:0000313" key="1">
    <source>
        <dbReference type="EMBL" id="KAG0018606.1"/>
    </source>
</evidence>
<gene>
    <name evidence="1" type="ORF">BGZ80_006988</name>
</gene>
<dbReference type="OrthoDB" id="2434002at2759"/>
<dbReference type="AlphaFoldDB" id="A0A9P6MZQ2"/>
<dbReference type="Proteomes" id="UP000703661">
    <property type="component" value="Unassembled WGS sequence"/>
</dbReference>
<sequence>MICQSLRLLGGTEIETIACDRLDEQDIVYWDDIEQVFPGVQYVKNGNHVVGLLRGPDRPRIVPNCIKFYPDVTLDVVLSPVTLVQDVQSQIPTDKDNGRVEPPRDLSYLLRTYGAQLEILDFQKIRLDDMALRALAKSIKYGSSLKEVLFPLYRPNHKSEHLDNKSVASIADIVARSALHTFRIDLGQEDTRVRILDAIQWRHLRKLIVVDNDENQGIGMRAIVESMARWPGELDLEYFHYGARGTTEDQQRFLRQSVSSVPIKHLEISVDKLTCEQGIEICNSVDFSRMEYFFLAAEGWSSSDAQAFLDVLLETETLRLHTVVMRNAVITQGLEDMMLARGIKLARSR</sequence>
<proteinExistence type="predicted"/>
<reference evidence="1" key="1">
    <citation type="journal article" date="2020" name="Fungal Divers.">
        <title>Resolving the Mortierellaceae phylogeny through synthesis of multi-gene phylogenetics and phylogenomics.</title>
        <authorList>
            <person name="Vandepol N."/>
            <person name="Liber J."/>
            <person name="Desiro A."/>
            <person name="Na H."/>
            <person name="Kennedy M."/>
            <person name="Barry K."/>
            <person name="Grigoriev I.V."/>
            <person name="Miller A.N."/>
            <person name="O'Donnell K."/>
            <person name="Stajich J.E."/>
            <person name="Bonito G."/>
        </authorList>
    </citation>
    <scope>NUCLEOTIDE SEQUENCE</scope>
    <source>
        <strain evidence="1">NRRL 2769</strain>
    </source>
</reference>
<comment type="caution">
    <text evidence="1">The sequence shown here is derived from an EMBL/GenBank/DDBJ whole genome shotgun (WGS) entry which is preliminary data.</text>
</comment>
<accession>A0A9P6MZQ2</accession>
<protein>
    <submittedName>
        <fullName evidence="1">Uncharacterized protein</fullName>
    </submittedName>
</protein>
<evidence type="ECO:0000313" key="2">
    <source>
        <dbReference type="Proteomes" id="UP000703661"/>
    </source>
</evidence>
<name>A0A9P6MZQ2_9FUNG</name>